<dbReference type="InterPro" id="IPR013221">
    <property type="entry name" value="Mur_ligase_cen"/>
</dbReference>
<dbReference type="Proteomes" id="UP000541444">
    <property type="component" value="Unassembled WGS sequence"/>
</dbReference>
<evidence type="ECO:0000256" key="4">
    <source>
        <dbReference type="ARBA" id="ARBA00022741"/>
    </source>
</evidence>
<dbReference type="Gene3D" id="3.40.1190.10">
    <property type="entry name" value="Mur-like, catalytic domain"/>
    <property type="match status" value="1"/>
</dbReference>
<sequence>MKLFALLGRCGIVARRETSMISSPIVAIRKTNLTRNLSTRYNNEDPELKEFLDYLDNLKNYEKSGVPKGAGTDSSDGFDMGRMKRLMERLGNPQCNYKAVHIAGTKGKGSTAAFVANILREEGYSVGCYTSPHLWSIRERISLGKNGDLVSAKALISLFHQVKDILDRTIELEDGSISHFEVLTAVAFTLFARESIDIAVVEAGLGGARDATNVFSSSELAESIITTIGEEHLDALGGSLENIARAKSGIIKYGRPVVLGGPFKPHIERILWDKASLLDSLIVSASDSGSRSTIKNVEINNGKPCQVCDILIQVEKDLQLFIELNDVKLCMLGTHQLQNAVTATCASLCLRDQGWKVSDKSIRAGLERTNLYGRSQFLTSEEAGVIGLAGTTILVDGAHTEESAKALAELIQMTHPDAPLAFVVAMANDKDHLAFAKQLLSGRLPAAVFLTKVNIAGAKSRMTSASILKDAWVKAASELGVGFLDVGIETNEKKLDDQSGFSAREFESRSVIVIGGSVEDSMKSADLILKAKTEGQSGIIVVTGSLHIVSLLLGSLEMQL</sequence>
<dbReference type="GO" id="GO:0004326">
    <property type="term" value="F:tetrahydrofolylpolyglutamate synthase activity"/>
    <property type="evidence" value="ECO:0007669"/>
    <property type="project" value="InterPro"/>
</dbReference>
<dbReference type="SUPFAM" id="SSF53623">
    <property type="entry name" value="MurD-like peptide ligases, catalytic domain"/>
    <property type="match status" value="1"/>
</dbReference>
<keyword evidence="4" id="KW-0547">Nucleotide-binding</keyword>
<keyword evidence="6" id="KW-0460">Magnesium</keyword>
<dbReference type="GO" id="GO:0005524">
    <property type="term" value="F:ATP binding"/>
    <property type="evidence" value="ECO:0007669"/>
    <property type="project" value="UniProtKB-KW"/>
</dbReference>
<evidence type="ECO:0000256" key="6">
    <source>
        <dbReference type="ARBA" id="ARBA00022842"/>
    </source>
</evidence>
<dbReference type="InterPro" id="IPR018109">
    <property type="entry name" value="Folylpolyglutamate_synth_CS"/>
</dbReference>
<dbReference type="Pfam" id="PF08245">
    <property type="entry name" value="Mur_ligase_M"/>
    <property type="match status" value="1"/>
</dbReference>
<dbReference type="InterPro" id="IPR036565">
    <property type="entry name" value="Mur-like_cat_sf"/>
</dbReference>
<dbReference type="GO" id="GO:0005737">
    <property type="term" value="C:cytoplasm"/>
    <property type="evidence" value="ECO:0007669"/>
    <property type="project" value="TreeGrafter"/>
</dbReference>
<keyword evidence="5" id="KW-0067">ATP-binding</keyword>
<keyword evidence="2" id="KW-0436">Ligase</keyword>
<evidence type="ECO:0000256" key="3">
    <source>
        <dbReference type="ARBA" id="ARBA00022723"/>
    </source>
</evidence>
<evidence type="ECO:0000313" key="8">
    <source>
        <dbReference type="EMBL" id="KAF6172997.1"/>
    </source>
</evidence>
<proteinExistence type="inferred from homology"/>
<evidence type="ECO:0000256" key="5">
    <source>
        <dbReference type="ARBA" id="ARBA00022840"/>
    </source>
</evidence>
<evidence type="ECO:0000259" key="7">
    <source>
        <dbReference type="Pfam" id="PF08245"/>
    </source>
</evidence>
<keyword evidence="3" id="KW-0479">Metal-binding</keyword>
<evidence type="ECO:0000256" key="2">
    <source>
        <dbReference type="ARBA" id="ARBA00022598"/>
    </source>
</evidence>
<dbReference type="PROSITE" id="PS01011">
    <property type="entry name" value="FOLYLPOLYGLU_SYNT_1"/>
    <property type="match status" value="1"/>
</dbReference>
<dbReference type="AlphaFoldDB" id="A0A7J7P0M8"/>
<evidence type="ECO:0000256" key="1">
    <source>
        <dbReference type="ARBA" id="ARBA00008276"/>
    </source>
</evidence>
<organism evidence="8 9">
    <name type="scientific">Kingdonia uniflora</name>
    <dbReference type="NCBI Taxonomy" id="39325"/>
    <lineage>
        <taxon>Eukaryota</taxon>
        <taxon>Viridiplantae</taxon>
        <taxon>Streptophyta</taxon>
        <taxon>Embryophyta</taxon>
        <taxon>Tracheophyta</taxon>
        <taxon>Spermatophyta</taxon>
        <taxon>Magnoliopsida</taxon>
        <taxon>Ranunculales</taxon>
        <taxon>Circaeasteraceae</taxon>
        <taxon>Kingdonia</taxon>
    </lineage>
</organism>
<dbReference type="EMBL" id="JACGCM010000375">
    <property type="protein sequence ID" value="KAF6172997.1"/>
    <property type="molecule type" value="Genomic_DNA"/>
</dbReference>
<dbReference type="FunFam" id="3.40.1190.10:FF:000012">
    <property type="entry name" value="Dihydrofolate synthetase"/>
    <property type="match status" value="1"/>
</dbReference>
<dbReference type="OrthoDB" id="5212574at2759"/>
<name>A0A7J7P0M8_9MAGN</name>
<dbReference type="InterPro" id="IPR001645">
    <property type="entry name" value="Folylpolyglutamate_synth"/>
</dbReference>
<evidence type="ECO:0000313" key="9">
    <source>
        <dbReference type="Proteomes" id="UP000541444"/>
    </source>
</evidence>
<reference evidence="8 9" key="1">
    <citation type="journal article" date="2020" name="IScience">
        <title>Genome Sequencing of the Endangered Kingdonia uniflora (Circaeasteraceae, Ranunculales) Reveals Potential Mechanisms of Evolutionary Specialization.</title>
        <authorList>
            <person name="Sun Y."/>
            <person name="Deng T."/>
            <person name="Zhang A."/>
            <person name="Moore M.J."/>
            <person name="Landis J.B."/>
            <person name="Lin N."/>
            <person name="Zhang H."/>
            <person name="Zhang X."/>
            <person name="Huang J."/>
            <person name="Zhang X."/>
            <person name="Sun H."/>
            <person name="Wang H."/>
        </authorList>
    </citation>
    <scope>NUCLEOTIDE SEQUENCE [LARGE SCALE GENOMIC DNA]</scope>
    <source>
        <strain evidence="8">TB1705</strain>
        <tissue evidence="8">Leaf</tissue>
    </source>
</reference>
<dbReference type="PANTHER" id="PTHR11136:SF0">
    <property type="entry name" value="DIHYDROFOLATE SYNTHETASE-RELATED"/>
    <property type="match status" value="1"/>
</dbReference>
<dbReference type="Gene3D" id="3.90.190.20">
    <property type="entry name" value="Mur ligase, C-terminal domain"/>
    <property type="match status" value="1"/>
</dbReference>
<dbReference type="GO" id="GO:0046872">
    <property type="term" value="F:metal ion binding"/>
    <property type="evidence" value="ECO:0007669"/>
    <property type="project" value="UniProtKB-KW"/>
</dbReference>
<dbReference type="SUPFAM" id="SSF53244">
    <property type="entry name" value="MurD-like peptide ligases, peptide-binding domain"/>
    <property type="match status" value="1"/>
</dbReference>
<protein>
    <recommendedName>
        <fullName evidence="7">Mur ligase central domain-containing protein</fullName>
    </recommendedName>
</protein>
<dbReference type="InterPro" id="IPR036615">
    <property type="entry name" value="Mur_ligase_C_dom_sf"/>
</dbReference>
<accession>A0A7J7P0M8</accession>
<dbReference type="PANTHER" id="PTHR11136">
    <property type="entry name" value="FOLYLPOLYGLUTAMATE SYNTHASE-RELATED"/>
    <property type="match status" value="1"/>
</dbReference>
<dbReference type="GO" id="GO:0008841">
    <property type="term" value="F:dihydrofolate synthase activity"/>
    <property type="evidence" value="ECO:0007669"/>
    <property type="project" value="TreeGrafter"/>
</dbReference>
<gene>
    <name evidence="8" type="ORF">GIB67_006373</name>
</gene>
<comment type="similarity">
    <text evidence="1">Belongs to the folylpolyglutamate synthase family.</text>
</comment>
<feature type="domain" description="Mur ligase central" evidence="7">
    <location>
        <begin position="102"/>
        <end position="346"/>
    </location>
</feature>
<keyword evidence="9" id="KW-1185">Reference proteome</keyword>
<comment type="caution">
    <text evidence="8">The sequence shown here is derived from an EMBL/GenBank/DDBJ whole genome shotgun (WGS) entry which is preliminary data.</text>
</comment>
<dbReference type="NCBIfam" id="TIGR01499">
    <property type="entry name" value="folC"/>
    <property type="match status" value="1"/>
</dbReference>